<name>W6JZL3_9MICO</name>
<comment type="caution">
    <text evidence="1">The sequence shown here is derived from an EMBL/GenBank/DDBJ whole genome shotgun (WGS) entry which is preliminary data.</text>
</comment>
<dbReference type="Proteomes" id="UP000035763">
    <property type="component" value="Unassembled WGS sequence"/>
</dbReference>
<protein>
    <submittedName>
        <fullName evidence="1">Uncharacterized protein</fullName>
    </submittedName>
</protein>
<dbReference type="STRING" id="1193182.BN11_410004"/>
<reference evidence="1 2" key="1">
    <citation type="journal article" date="2013" name="ISME J.">
        <title>A metabolic model for members of the genus Tetrasphaera involved in enhanced biological phosphorus removal.</title>
        <authorList>
            <person name="Kristiansen R."/>
            <person name="Nguyen H.T.T."/>
            <person name="Saunders A.M."/>
            <person name="Nielsen J.L."/>
            <person name="Wimmer R."/>
            <person name="Le V.Q."/>
            <person name="McIlroy S.J."/>
            <person name="Petrovski S."/>
            <person name="Seviour R.J."/>
            <person name="Calteau A."/>
            <person name="Nielsen K.L."/>
            <person name="Nielsen P.H."/>
        </authorList>
    </citation>
    <scope>NUCLEOTIDE SEQUENCE [LARGE SCALE GENOMIC DNA]</scope>
    <source>
        <strain evidence="1 2">Ben110</strain>
    </source>
</reference>
<sequence length="20" mass="2130">MGCVTEFTLMLARVSTQAGD</sequence>
<proteinExistence type="predicted"/>
<dbReference type="AlphaFoldDB" id="W6JZL3"/>
<gene>
    <name evidence="1" type="ORF">BN11_410004</name>
</gene>
<organism evidence="1 2">
    <name type="scientific">Nostocoides australiense Ben110</name>
    <dbReference type="NCBI Taxonomy" id="1193182"/>
    <lineage>
        <taxon>Bacteria</taxon>
        <taxon>Bacillati</taxon>
        <taxon>Actinomycetota</taxon>
        <taxon>Actinomycetes</taxon>
        <taxon>Micrococcales</taxon>
        <taxon>Intrasporangiaceae</taxon>
        <taxon>Nostocoides</taxon>
    </lineage>
</organism>
<dbReference type="EMBL" id="CAJA01000346">
    <property type="protein sequence ID" value="CCH74241.1"/>
    <property type="molecule type" value="Genomic_DNA"/>
</dbReference>
<evidence type="ECO:0000313" key="1">
    <source>
        <dbReference type="EMBL" id="CCH74241.1"/>
    </source>
</evidence>
<keyword evidence="2" id="KW-1185">Reference proteome</keyword>
<accession>W6JZL3</accession>
<evidence type="ECO:0000313" key="2">
    <source>
        <dbReference type="Proteomes" id="UP000035763"/>
    </source>
</evidence>